<keyword evidence="8" id="KW-1185">Reference proteome</keyword>
<dbReference type="PANTHER" id="PTHR12847">
    <property type="entry name" value="ATP-BINDING CASSETTE ABC TRANSPORTER-RELATED"/>
    <property type="match status" value="1"/>
</dbReference>
<sequence>MSDDYESVCLMKPEVFVYRIPPLANNRGHKAADWNLDDPNWVGRMRLIAIGKKLELRLEDKSSGQLFAKAPIDEYPGICIEPVIDSSRYFVVRLKNDNGQTAFIGMGFGDRGDSFDLNVALQDHFKYIEKSSELEKEDATAAEKPKLDLGFKEGQTITLTLGKKGSSAPRQRPATSASTATGGIPLLPPPPPGGTSISQRARPGTTASHGQNASNVATSTLKAMSGTYPPRVRQTKHYTTFPRPECVLLLGPPTQLWEMGRNIRSPIPSIDPYG</sequence>
<reference evidence="7 8" key="2">
    <citation type="submission" date="2018-11" db="EMBL/GenBank/DDBJ databases">
        <authorList>
            <consortium name="Pathogen Informatics"/>
        </authorList>
    </citation>
    <scope>NUCLEOTIDE SEQUENCE [LARGE SCALE GENOMIC DNA]</scope>
</reference>
<dbReference type="Pfam" id="PF07933">
    <property type="entry name" value="DUF1681"/>
    <property type="match status" value="1"/>
</dbReference>
<evidence type="ECO:0000313" key="8">
    <source>
        <dbReference type="Proteomes" id="UP000050794"/>
    </source>
</evidence>
<dbReference type="GO" id="GO:0030125">
    <property type="term" value="C:clathrin vesicle coat"/>
    <property type="evidence" value="ECO:0007669"/>
    <property type="project" value="TreeGrafter"/>
</dbReference>
<dbReference type="AlphaFoldDB" id="A0A183UZ09"/>
<evidence type="ECO:0000259" key="6">
    <source>
        <dbReference type="Pfam" id="PF07933"/>
    </source>
</evidence>
<evidence type="ECO:0000256" key="4">
    <source>
        <dbReference type="ARBA" id="ARBA00022927"/>
    </source>
</evidence>
<dbReference type="Proteomes" id="UP000050794">
    <property type="component" value="Unassembled WGS sequence"/>
</dbReference>
<dbReference type="SUPFAM" id="SSF50729">
    <property type="entry name" value="PH domain-like"/>
    <property type="match status" value="1"/>
</dbReference>
<evidence type="ECO:0000256" key="3">
    <source>
        <dbReference type="ARBA" id="ARBA00022583"/>
    </source>
</evidence>
<dbReference type="Gene3D" id="2.30.29.30">
    <property type="entry name" value="Pleckstrin-homology domain (PH domain)/Phosphotyrosine-binding domain (PTB)"/>
    <property type="match status" value="1"/>
</dbReference>
<evidence type="ECO:0000256" key="2">
    <source>
        <dbReference type="ARBA" id="ARBA00022448"/>
    </source>
</evidence>
<dbReference type="WBParaSite" id="TCNE_0001372901-mRNA-1">
    <property type="protein sequence ID" value="TCNE_0001372901-mRNA-1"/>
    <property type="gene ID" value="TCNE_0001372901"/>
</dbReference>
<comment type="similarity">
    <text evidence="1">Belongs to the NECAP family.</text>
</comment>
<proteinExistence type="inferred from homology"/>
<accession>A0A183UZ09</accession>
<evidence type="ECO:0000313" key="9">
    <source>
        <dbReference type="WBParaSite" id="TCNE_0001372901-mRNA-1"/>
    </source>
</evidence>
<dbReference type="PANTHER" id="PTHR12847:SF9">
    <property type="entry name" value="NECAP-LIKE PROTEIN CG9132"/>
    <property type="match status" value="1"/>
</dbReference>
<gene>
    <name evidence="7" type="ORF">TCNE_LOCUS13729</name>
</gene>
<keyword evidence="4" id="KW-0653">Protein transport</keyword>
<dbReference type="GO" id="GO:0006897">
    <property type="term" value="P:endocytosis"/>
    <property type="evidence" value="ECO:0007669"/>
    <property type="project" value="UniProtKB-KW"/>
</dbReference>
<feature type="compositionally biased region" description="Polar residues" evidence="5">
    <location>
        <begin position="205"/>
        <end position="215"/>
    </location>
</feature>
<evidence type="ECO:0000256" key="1">
    <source>
        <dbReference type="ARBA" id="ARBA00007736"/>
    </source>
</evidence>
<organism evidence="8 9">
    <name type="scientific">Toxocara canis</name>
    <name type="common">Canine roundworm</name>
    <dbReference type="NCBI Taxonomy" id="6265"/>
    <lineage>
        <taxon>Eukaryota</taxon>
        <taxon>Metazoa</taxon>
        <taxon>Ecdysozoa</taxon>
        <taxon>Nematoda</taxon>
        <taxon>Chromadorea</taxon>
        <taxon>Rhabditida</taxon>
        <taxon>Spirurina</taxon>
        <taxon>Ascaridomorpha</taxon>
        <taxon>Ascaridoidea</taxon>
        <taxon>Toxocaridae</taxon>
        <taxon>Toxocara</taxon>
    </lineage>
</organism>
<keyword evidence="2" id="KW-0813">Transport</keyword>
<dbReference type="GO" id="GO:0015031">
    <property type="term" value="P:protein transport"/>
    <property type="evidence" value="ECO:0007669"/>
    <property type="project" value="UniProtKB-KW"/>
</dbReference>
<evidence type="ECO:0000313" key="7">
    <source>
        <dbReference type="EMBL" id="VDM45050.1"/>
    </source>
</evidence>
<dbReference type="FunFam" id="2.30.29.30:FF:000064">
    <property type="entry name" value="Adaptin ear-binding coat-associated protein 1"/>
    <property type="match status" value="1"/>
</dbReference>
<dbReference type="EMBL" id="UYWY01021867">
    <property type="protein sequence ID" value="VDM45050.1"/>
    <property type="molecule type" value="Genomic_DNA"/>
</dbReference>
<dbReference type="CDD" id="cd13228">
    <property type="entry name" value="PHear_NECAP"/>
    <property type="match status" value="1"/>
</dbReference>
<dbReference type="InterPro" id="IPR012466">
    <property type="entry name" value="NECAP_PHear"/>
</dbReference>
<name>A0A183UZ09_TOXCA</name>
<keyword evidence="3" id="KW-0254">Endocytosis</keyword>
<protein>
    <submittedName>
        <fullName evidence="9">DUF1681 domain-containing protein</fullName>
    </submittedName>
</protein>
<evidence type="ECO:0000256" key="5">
    <source>
        <dbReference type="SAM" id="MobiDB-lite"/>
    </source>
</evidence>
<feature type="region of interest" description="Disordered" evidence="5">
    <location>
        <begin position="160"/>
        <end position="215"/>
    </location>
</feature>
<reference evidence="9" key="1">
    <citation type="submission" date="2016-06" db="UniProtKB">
        <authorList>
            <consortium name="WormBaseParasite"/>
        </authorList>
    </citation>
    <scope>IDENTIFICATION</scope>
</reference>
<dbReference type="InterPro" id="IPR011993">
    <property type="entry name" value="PH-like_dom_sf"/>
</dbReference>
<feature type="domain" description="NECAP PHear" evidence="6">
    <location>
        <begin position="5"/>
        <end position="162"/>
    </location>
</feature>